<feature type="domain" description="tRNA methyltransferase TRMD/TRM10-type" evidence="18">
    <location>
        <begin position="5"/>
        <end position="230"/>
    </location>
</feature>
<evidence type="ECO:0000256" key="2">
    <source>
        <dbReference type="ARBA" id="ARBA00004496"/>
    </source>
</evidence>
<dbReference type="PIRSF" id="PIRSF000386">
    <property type="entry name" value="tRNA_mtase"/>
    <property type="match status" value="1"/>
</dbReference>
<dbReference type="AlphaFoldDB" id="A0A172WEC0"/>
<dbReference type="STRING" id="118110.XW81_01825"/>
<evidence type="ECO:0000256" key="11">
    <source>
        <dbReference type="ARBA" id="ARBA00022694"/>
    </source>
</evidence>
<dbReference type="Pfam" id="PF01746">
    <property type="entry name" value="tRNA_m1G_MT"/>
    <property type="match status" value="1"/>
</dbReference>
<feature type="binding site" evidence="15 16">
    <location>
        <begin position="137"/>
        <end position="142"/>
    </location>
    <ligand>
        <name>S-adenosyl-L-methionine</name>
        <dbReference type="ChEBI" id="CHEBI:59789"/>
    </ligand>
</feature>
<evidence type="ECO:0000256" key="5">
    <source>
        <dbReference type="ARBA" id="ARBA00012807"/>
    </source>
</evidence>
<dbReference type="Gene3D" id="3.40.1280.10">
    <property type="match status" value="1"/>
</dbReference>
<proteinExistence type="inferred from homology"/>
<dbReference type="OrthoDB" id="9807416at2"/>
<keyword evidence="11 15" id="KW-0819">tRNA processing</keyword>
<dbReference type="SUPFAM" id="SSF75217">
    <property type="entry name" value="alpha/beta knot"/>
    <property type="match status" value="1"/>
</dbReference>
<keyword evidence="9 15" id="KW-0808">Transferase</keyword>
<dbReference type="NCBIfam" id="NF000648">
    <property type="entry name" value="PRK00026.1"/>
    <property type="match status" value="1"/>
</dbReference>
<dbReference type="InterPro" id="IPR029028">
    <property type="entry name" value="Alpha/beta_knot_MTases"/>
</dbReference>
<evidence type="ECO:0000256" key="4">
    <source>
        <dbReference type="ARBA" id="ARBA00011738"/>
    </source>
</evidence>
<comment type="function">
    <text evidence="1 15 17">Specifically methylates guanosine-37 in various tRNAs.</text>
</comment>
<evidence type="ECO:0000256" key="16">
    <source>
        <dbReference type="PIRSR" id="PIRSR000386-1"/>
    </source>
</evidence>
<dbReference type="GO" id="GO:0002939">
    <property type="term" value="P:tRNA N1-guanine methylation"/>
    <property type="evidence" value="ECO:0007669"/>
    <property type="project" value="TreeGrafter"/>
</dbReference>
<dbReference type="HAMAP" id="MF_00605">
    <property type="entry name" value="TrmD"/>
    <property type="match status" value="1"/>
</dbReference>
<evidence type="ECO:0000256" key="12">
    <source>
        <dbReference type="ARBA" id="ARBA00029736"/>
    </source>
</evidence>
<dbReference type="FunFam" id="3.40.1280.10:FF:000001">
    <property type="entry name" value="tRNA (guanine-N(1)-)-methyltransferase"/>
    <property type="match status" value="1"/>
</dbReference>
<dbReference type="PANTHER" id="PTHR46417">
    <property type="entry name" value="TRNA (GUANINE-N(1)-)-METHYLTRANSFERASE"/>
    <property type="match status" value="1"/>
</dbReference>
<dbReference type="InterPro" id="IPR029026">
    <property type="entry name" value="tRNA_m1G_MTases_N"/>
</dbReference>
<evidence type="ECO:0000256" key="14">
    <source>
        <dbReference type="ARBA" id="ARBA00047783"/>
    </source>
</evidence>
<dbReference type="FunFam" id="1.10.1270.20:FF:000001">
    <property type="entry name" value="tRNA (guanine-N(1)-)-methyltransferase"/>
    <property type="match status" value="1"/>
</dbReference>
<evidence type="ECO:0000313" key="20">
    <source>
        <dbReference type="Proteomes" id="UP000077654"/>
    </source>
</evidence>
<gene>
    <name evidence="15 19" type="primary">trmD</name>
    <name evidence="19" type="ORF">XW81_01825</name>
</gene>
<protein>
    <recommendedName>
        <fullName evidence="6 15">tRNA (guanine-N(1)-)-methyltransferase</fullName>
        <ecNumber evidence="5 15">2.1.1.228</ecNumber>
    </recommendedName>
    <alternativeName>
        <fullName evidence="12 15">M1G-methyltransferase</fullName>
    </alternativeName>
    <alternativeName>
        <fullName evidence="13 15">tRNA [GM37] methyltransferase</fullName>
    </alternativeName>
</protein>
<evidence type="ECO:0000256" key="3">
    <source>
        <dbReference type="ARBA" id="ARBA00007630"/>
    </source>
</evidence>
<evidence type="ECO:0000256" key="15">
    <source>
        <dbReference type="HAMAP-Rule" id="MF_00605"/>
    </source>
</evidence>
<name>A0A172WEC0_BUCSC</name>
<dbReference type="Gene3D" id="1.10.1270.20">
    <property type="entry name" value="tRNA(m1g37)methyltransferase, domain 2"/>
    <property type="match status" value="1"/>
</dbReference>
<sequence length="252" mass="28823">MSPFQIAIISIFPEMFQTIINYGITRKAIKKNIININILNPRDYVKNKYRNIDDRPYGGGFGMLMKAEPLKLAIEHAKSIIKSSAKVLYLSPKGSKLNQKKISVLSKKKRIILLCGRYQGIDERLIHSKIIDEEISIGDYILSGGELPAMILIDMLCRLLPGALGKNRLKSYDSFHNGLLECPHYTRPKVFQNISVPNILLSGNHKAIKTWRLKQSLGQTWQKRPDLLKKIVLTQEKIDLLEQFKKDILQVK</sequence>
<dbReference type="InterPro" id="IPR016009">
    <property type="entry name" value="tRNA_MeTrfase_TRMD/TRM10"/>
</dbReference>
<dbReference type="EC" id="2.1.1.228" evidence="5 15"/>
<evidence type="ECO:0000256" key="6">
    <source>
        <dbReference type="ARBA" id="ARBA00014679"/>
    </source>
</evidence>
<keyword evidence="20" id="KW-1185">Reference proteome</keyword>
<comment type="catalytic activity">
    <reaction evidence="14 15 17">
        <text>guanosine(37) in tRNA + S-adenosyl-L-methionine = N(1)-methylguanosine(37) in tRNA + S-adenosyl-L-homocysteine + H(+)</text>
        <dbReference type="Rhea" id="RHEA:36899"/>
        <dbReference type="Rhea" id="RHEA-COMP:10145"/>
        <dbReference type="Rhea" id="RHEA-COMP:10147"/>
        <dbReference type="ChEBI" id="CHEBI:15378"/>
        <dbReference type="ChEBI" id="CHEBI:57856"/>
        <dbReference type="ChEBI" id="CHEBI:59789"/>
        <dbReference type="ChEBI" id="CHEBI:73542"/>
        <dbReference type="ChEBI" id="CHEBI:74269"/>
        <dbReference type="EC" id="2.1.1.228"/>
    </reaction>
</comment>
<dbReference type="EMBL" id="CP011299">
    <property type="protein sequence ID" value="ANF17314.1"/>
    <property type="molecule type" value="Genomic_DNA"/>
</dbReference>
<evidence type="ECO:0000313" key="19">
    <source>
        <dbReference type="EMBL" id="ANF17314.1"/>
    </source>
</evidence>
<comment type="subunit">
    <text evidence="4 15 17">Homodimer.</text>
</comment>
<evidence type="ECO:0000256" key="9">
    <source>
        <dbReference type="ARBA" id="ARBA00022679"/>
    </source>
</evidence>
<dbReference type="PANTHER" id="PTHR46417:SF1">
    <property type="entry name" value="TRNA (GUANINE-N(1)-)-METHYLTRANSFERASE"/>
    <property type="match status" value="1"/>
</dbReference>
<keyword evidence="7 15" id="KW-0963">Cytoplasm</keyword>
<keyword evidence="8 15" id="KW-0489">Methyltransferase</keyword>
<dbReference type="RefSeq" id="WP_082252582.1">
    <property type="nucleotide sequence ID" value="NZ_CP011299.1"/>
</dbReference>
<comment type="similarity">
    <text evidence="3 15 17">Belongs to the RNA methyltransferase TrmD family.</text>
</comment>
<dbReference type="PATRIC" id="fig|118110.3.peg.367"/>
<dbReference type="InterPro" id="IPR023148">
    <property type="entry name" value="tRNA_m1G_MeTrfase_C_sf"/>
</dbReference>
<evidence type="ECO:0000256" key="8">
    <source>
        <dbReference type="ARBA" id="ARBA00022603"/>
    </source>
</evidence>
<dbReference type="GO" id="GO:0005829">
    <property type="term" value="C:cytosol"/>
    <property type="evidence" value="ECO:0007669"/>
    <property type="project" value="TreeGrafter"/>
</dbReference>
<dbReference type="CDD" id="cd18080">
    <property type="entry name" value="TrmD-like"/>
    <property type="match status" value="1"/>
</dbReference>
<dbReference type="InterPro" id="IPR002649">
    <property type="entry name" value="tRNA_m1G_MeTrfase_TrmD"/>
</dbReference>
<evidence type="ECO:0000256" key="10">
    <source>
        <dbReference type="ARBA" id="ARBA00022691"/>
    </source>
</evidence>
<dbReference type="GO" id="GO:0052906">
    <property type="term" value="F:tRNA (guanine(37)-N1)-methyltransferase activity"/>
    <property type="evidence" value="ECO:0007669"/>
    <property type="project" value="UniProtKB-UniRule"/>
</dbReference>
<evidence type="ECO:0000256" key="13">
    <source>
        <dbReference type="ARBA" id="ARBA00033392"/>
    </source>
</evidence>
<evidence type="ECO:0000256" key="1">
    <source>
        <dbReference type="ARBA" id="ARBA00002634"/>
    </source>
</evidence>
<reference evidence="19 20" key="1">
    <citation type="submission" date="2015-04" db="EMBL/GenBank/DDBJ databases">
        <title>Buchnera aphidicola assembly.</title>
        <authorList>
            <person name="Zhang Y."/>
        </authorList>
    </citation>
    <scope>NUCLEOTIDE SEQUENCE [LARGE SCALE GENOMIC DNA]</scope>
    <source>
        <strain evidence="19 20">SC</strain>
    </source>
</reference>
<dbReference type="NCBIfam" id="TIGR00088">
    <property type="entry name" value="trmD"/>
    <property type="match status" value="1"/>
</dbReference>
<comment type="subcellular location">
    <subcellularLocation>
        <location evidence="2 15 17">Cytoplasm</location>
    </subcellularLocation>
</comment>
<dbReference type="Proteomes" id="UP000077654">
    <property type="component" value="Chromosome"/>
</dbReference>
<accession>A0A172WEC0</accession>
<evidence type="ECO:0000259" key="18">
    <source>
        <dbReference type="Pfam" id="PF01746"/>
    </source>
</evidence>
<keyword evidence="10 15" id="KW-0949">S-adenosyl-L-methionine</keyword>
<evidence type="ECO:0000256" key="17">
    <source>
        <dbReference type="RuleBase" id="RU003464"/>
    </source>
</evidence>
<organism evidence="19 20">
    <name type="scientific">Buchnera aphidicola subsp. Schlechtendalia chinensis</name>
    <dbReference type="NCBI Taxonomy" id="118110"/>
    <lineage>
        <taxon>Bacteria</taxon>
        <taxon>Pseudomonadati</taxon>
        <taxon>Pseudomonadota</taxon>
        <taxon>Gammaproteobacteria</taxon>
        <taxon>Enterobacterales</taxon>
        <taxon>Erwiniaceae</taxon>
        <taxon>Buchnera</taxon>
    </lineage>
</organism>
<feature type="binding site" evidence="15 16">
    <location>
        <position position="116"/>
    </location>
    <ligand>
        <name>S-adenosyl-L-methionine</name>
        <dbReference type="ChEBI" id="CHEBI:59789"/>
    </ligand>
</feature>
<evidence type="ECO:0000256" key="7">
    <source>
        <dbReference type="ARBA" id="ARBA00022490"/>
    </source>
</evidence>